<dbReference type="Gene3D" id="1.10.287.1060">
    <property type="entry name" value="ESAT-6-like"/>
    <property type="match status" value="1"/>
</dbReference>
<dbReference type="SUPFAM" id="SSF140453">
    <property type="entry name" value="EsxAB dimer-like"/>
    <property type="match status" value="1"/>
</dbReference>
<organism evidence="1 2">
    <name type="scientific">Streptomyces ziwulingensis</name>
    <dbReference type="NCBI Taxonomy" id="1045501"/>
    <lineage>
        <taxon>Bacteria</taxon>
        <taxon>Bacillati</taxon>
        <taxon>Actinomycetota</taxon>
        <taxon>Actinomycetes</taxon>
        <taxon>Kitasatosporales</taxon>
        <taxon>Streptomycetaceae</taxon>
        <taxon>Streptomyces</taxon>
    </lineage>
</organism>
<dbReference type="Proteomes" id="UP001501265">
    <property type="component" value="Unassembled WGS sequence"/>
</dbReference>
<proteinExistence type="predicted"/>
<accession>A0ABP9CED6</accession>
<sequence>MHLMKEYGMASGVEAVTLEGMAKSAGVHLQTGEHVRSSYKRMDGLADQAATGWTGEAGAAFKSALDGWMSNYATVAKILDEMHERMTAHTSKLTSTHESTTQGARAAGALMAEPVGLPGF</sequence>
<gene>
    <name evidence="1" type="ORF">GCM10023220_41090</name>
</gene>
<comment type="caution">
    <text evidence="1">The sequence shown here is derived from an EMBL/GenBank/DDBJ whole genome shotgun (WGS) entry which is preliminary data.</text>
</comment>
<dbReference type="InterPro" id="IPR010310">
    <property type="entry name" value="T7SS_ESAT-6-like"/>
</dbReference>
<evidence type="ECO:0000313" key="2">
    <source>
        <dbReference type="Proteomes" id="UP001501265"/>
    </source>
</evidence>
<dbReference type="EMBL" id="BAABIG010000040">
    <property type="protein sequence ID" value="GAA4806770.1"/>
    <property type="molecule type" value="Genomic_DNA"/>
</dbReference>
<protein>
    <recommendedName>
        <fullName evidence="3">WXG100 family type VII secretion target</fullName>
    </recommendedName>
</protein>
<dbReference type="Pfam" id="PF06013">
    <property type="entry name" value="WXG100"/>
    <property type="match status" value="1"/>
</dbReference>
<reference evidence="2" key="1">
    <citation type="journal article" date="2019" name="Int. J. Syst. Evol. Microbiol.">
        <title>The Global Catalogue of Microorganisms (GCM) 10K type strain sequencing project: providing services to taxonomists for standard genome sequencing and annotation.</title>
        <authorList>
            <consortium name="The Broad Institute Genomics Platform"/>
            <consortium name="The Broad Institute Genome Sequencing Center for Infectious Disease"/>
            <person name="Wu L."/>
            <person name="Ma J."/>
        </authorList>
    </citation>
    <scope>NUCLEOTIDE SEQUENCE [LARGE SCALE GENOMIC DNA]</scope>
    <source>
        <strain evidence="2">JCM 18081</strain>
    </source>
</reference>
<name>A0ABP9CED6_9ACTN</name>
<dbReference type="InterPro" id="IPR036689">
    <property type="entry name" value="ESAT-6-like_sf"/>
</dbReference>
<evidence type="ECO:0000313" key="1">
    <source>
        <dbReference type="EMBL" id="GAA4806770.1"/>
    </source>
</evidence>
<keyword evidence="2" id="KW-1185">Reference proteome</keyword>
<evidence type="ECO:0008006" key="3">
    <source>
        <dbReference type="Google" id="ProtNLM"/>
    </source>
</evidence>